<sequence>MPGGSDNRPEAGQGTGHLEDMPSKRDADWHNRPPYRTTNANEEFEKRHTAHCHCGRVKYWLSREKPLAAKFCHCVDCQALHDEINIARRITGAPFQWAAIFHKEDLHFENGASGLAFYHAPTKGARYELPVKVSCAHCHSPIMDEGRNMVLMFPGIIKFRSAEDKKLFDPQCHIFYSQRVVDLADGKPKWVGLDKGSELMKDAKPHEDETVVGERKIETTK</sequence>
<reference evidence="1" key="1">
    <citation type="submission" date="2022-10" db="EMBL/GenBank/DDBJ databases">
        <title>Genome Sequence of Xylaria curta.</title>
        <authorList>
            <person name="Buettner E."/>
        </authorList>
    </citation>
    <scope>NUCLEOTIDE SEQUENCE</scope>
    <source>
        <strain evidence="1">Babe10</strain>
    </source>
</reference>
<evidence type="ECO:0000313" key="2">
    <source>
        <dbReference type="Proteomes" id="UP001143856"/>
    </source>
</evidence>
<evidence type="ECO:0000313" key="1">
    <source>
        <dbReference type="EMBL" id="KAJ2967833.1"/>
    </source>
</evidence>
<name>A0ACC1MNN3_9PEZI</name>
<comment type="caution">
    <text evidence="1">The sequence shown here is derived from an EMBL/GenBank/DDBJ whole genome shotgun (WGS) entry which is preliminary data.</text>
</comment>
<dbReference type="EMBL" id="JAPDGR010004539">
    <property type="protein sequence ID" value="KAJ2967833.1"/>
    <property type="molecule type" value="Genomic_DNA"/>
</dbReference>
<accession>A0ACC1MNN3</accession>
<proteinExistence type="predicted"/>
<protein>
    <submittedName>
        <fullName evidence="1">Uncharacterized protein</fullName>
    </submittedName>
</protein>
<gene>
    <name evidence="1" type="ORF">NUW58_g10353</name>
</gene>
<keyword evidence="2" id="KW-1185">Reference proteome</keyword>
<dbReference type="Proteomes" id="UP001143856">
    <property type="component" value="Unassembled WGS sequence"/>
</dbReference>
<organism evidence="1 2">
    <name type="scientific">Xylaria curta</name>
    <dbReference type="NCBI Taxonomy" id="42375"/>
    <lineage>
        <taxon>Eukaryota</taxon>
        <taxon>Fungi</taxon>
        <taxon>Dikarya</taxon>
        <taxon>Ascomycota</taxon>
        <taxon>Pezizomycotina</taxon>
        <taxon>Sordariomycetes</taxon>
        <taxon>Xylariomycetidae</taxon>
        <taxon>Xylariales</taxon>
        <taxon>Xylariaceae</taxon>
        <taxon>Xylaria</taxon>
    </lineage>
</organism>